<keyword evidence="2" id="KW-0732">Signal</keyword>
<keyword evidence="4" id="KW-1185">Reference proteome</keyword>
<evidence type="ECO:0000313" key="4">
    <source>
        <dbReference type="Proteomes" id="UP000199111"/>
    </source>
</evidence>
<dbReference type="Proteomes" id="UP000199111">
    <property type="component" value="Unassembled WGS sequence"/>
</dbReference>
<protein>
    <submittedName>
        <fullName evidence="3">Uncharacterized protein</fullName>
    </submittedName>
</protein>
<sequence>MRLKLALVGGVVALALGAGLVGTAMADEPAPTEKGVSRPTAEPAKSAAPRPVPAKVREEPAPAVKKPGDPSVRLPRYTG</sequence>
<feature type="region of interest" description="Disordered" evidence="1">
    <location>
        <begin position="22"/>
        <end position="79"/>
    </location>
</feature>
<evidence type="ECO:0000256" key="2">
    <source>
        <dbReference type="SAM" id="SignalP"/>
    </source>
</evidence>
<proteinExistence type="predicted"/>
<dbReference type="GeneID" id="96300194"/>
<feature type="chain" id="PRO_5011693348" evidence="2">
    <location>
        <begin position="27"/>
        <end position="79"/>
    </location>
</feature>
<organism evidence="3 4">
    <name type="scientific">Streptosporangium canum</name>
    <dbReference type="NCBI Taxonomy" id="324952"/>
    <lineage>
        <taxon>Bacteria</taxon>
        <taxon>Bacillati</taxon>
        <taxon>Actinomycetota</taxon>
        <taxon>Actinomycetes</taxon>
        <taxon>Streptosporangiales</taxon>
        <taxon>Streptosporangiaceae</taxon>
        <taxon>Streptosporangium</taxon>
    </lineage>
</organism>
<name>A0A1I3W240_9ACTN</name>
<evidence type="ECO:0000313" key="3">
    <source>
        <dbReference type="EMBL" id="SFK00566.1"/>
    </source>
</evidence>
<accession>A0A1I3W240</accession>
<gene>
    <name evidence="3" type="ORF">SAMN05216275_11593</name>
</gene>
<dbReference type="RefSeq" id="WP_093888918.1">
    <property type="nucleotide sequence ID" value="NZ_FOQY01000015.1"/>
</dbReference>
<dbReference type="AlphaFoldDB" id="A0A1I3W240"/>
<evidence type="ECO:0000256" key="1">
    <source>
        <dbReference type="SAM" id="MobiDB-lite"/>
    </source>
</evidence>
<dbReference type="EMBL" id="FOQY01000015">
    <property type="protein sequence ID" value="SFK00566.1"/>
    <property type="molecule type" value="Genomic_DNA"/>
</dbReference>
<reference evidence="4" key="1">
    <citation type="submission" date="2016-10" db="EMBL/GenBank/DDBJ databases">
        <authorList>
            <person name="Varghese N."/>
            <person name="Submissions S."/>
        </authorList>
    </citation>
    <scope>NUCLEOTIDE SEQUENCE [LARGE SCALE GENOMIC DNA]</scope>
    <source>
        <strain evidence="4">CGMCC 4.2126</strain>
    </source>
</reference>
<feature type="signal peptide" evidence="2">
    <location>
        <begin position="1"/>
        <end position="26"/>
    </location>
</feature>